<keyword evidence="8" id="KW-1185">Reference proteome</keyword>
<evidence type="ECO:0000256" key="4">
    <source>
        <dbReference type="ARBA" id="ARBA00022989"/>
    </source>
</evidence>
<dbReference type="Pfam" id="PF01810">
    <property type="entry name" value="LysE"/>
    <property type="match status" value="1"/>
</dbReference>
<keyword evidence="3 6" id="KW-0812">Transmembrane</keyword>
<evidence type="ECO:0000256" key="1">
    <source>
        <dbReference type="ARBA" id="ARBA00004651"/>
    </source>
</evidence>
<accession>A0ABW7VQT2</accession>
<proteinExistence type="predicted"/>
<evidence type="ECO:0000313" key="8">
    <source>
        <dbReference type="Proteomes" id="UP001611494"/>
    </source>
</evidence>
<gene>
    <name evidence="7" type="ORF">ACH49Z_03810</name>
</gene>
<sequence>MTVHEYVGYLAVVVLVVLAPGPDTVITLHHSVLSGFRGGARAVAGICAASLVQGSAAALGVGALITGSQPLFTAVRWVGATYLCYLGARALWSACRGGAAGGVADDGGGDRALRAGFLSNITNPKILALYLSVLPQFLHADSGIAHALLLAYTVAVLGSLWLLCLAAFVHRVRPWFARRVVRRLLDAVAGAALVTFGVRLAGE</sequence>
<dbReference type="Proteomes" id="UP001611494">
    <property type="component" value="Unassembled WGS sequence"/>
</dbReference>
<reference evidence="7 8" key="1">
    <citation type="submission" date="2024-10" db="EMBL/GenBank/DDBJ databases">
        <title>The Natural Products Discovery Center: Release of the First 8490 Sequenced Strains for Exploring Actinobacteria Biosynthetic Diversity.</title>
        <authorList>
            <person name="Kalkreuter E."/>
            <person name="Kautsar S.A."/>
            <person name="Yang D."/>
            <person name="Bader C.D."/>
            <person name="Teijaro C.N."/>
            <person name="Fluegel L."/>
            <person name="Davis C.M."/>
            <person name="Simpson J.R."/>
            <person name="Lauterbach L."/>
            <person name="Steele A.D."/>
            <person name="Gui C."/>
            <person name="Meng S."/>
            <person name="Li G."/>
            <person name="Viehrig K."/>
            <person name="Ye F."/>
            <person name="Su P."/>
            <person name="Kiefer A.F."/>
            <person name="Nichols A."/>
            <person name="Cepeda A.J."/>
            <person name="Yan W."/>
            <person name="Fan B."/>
            <person name="Jiang Y."/>
            <person name="Adhikari A."/>
            <person name="Zheng C.-J."/>
            <person name="Schuster L."/>
            <person name="Cowan T.M."/>
            <person name="Smanski M.J."/>
            <person name="Chevrette M.G."/>
            <person name="De Carvalho L.P.S."/>
            <person name="Shen B."/>
        </authorList>
    </citation>
    <scope>NUCLEOTIDE SEQUENCE [LARGE SCALE GENOMIC DNA]</scope>
    <source>
        <strain evidence="7 8">NPDC019377</strain>
    </source>
</reference>
<name>A0ABW7VQT2_9NOCA</name>
<evidence type="ECO:0000313" key="7">
    <source>
        <dbReference type="EMBL" id="MFI2228958.1"/>
    </source>
</evidence>
<comment type="caution">
    <text evidence="7">The sequence shown here is derived from an EMBL/GenBank/DDBJ whole genome shotgun (WGS) entry which is preliminary data.</text>
</comment>
<dbReference type="PIRSF" id="PIRSF006324">
    <property type="entry name" value="LeuE"/>
    <property type="match status" value="1"/>
</dbReference>
<evidence type="ECO:0000256" key="3">
    <source>
        <dbReference type="ARBA" id="ARBA00022692"/>
    </source>
</evidence>
<feature type="transmembrane region" description="Helical" evidence="6">
    <location>
        <begin position="144"/>
        <end position="168"/>
    </location>
</feature>
<evidence type="ECO:0000256" key="2">
    <source>
        <dbReference type="ARBA" id="ARBA00022475"/>
    </source>
</evidence>
<dbReference type="RefSeq" id="WP_397059520.1">
    <property type="nucleotide sequence ID" value="NZ_JBIRYL010000001.1"/>
</dbReference>
<feature type="transmembrane region" description="Helical" evidence="6">
    <location>
        <begin position="40"/>
        <end position="65"/>
    </location>
</feature>
<evidence type="ECO:0000256" key="5">
    <source>
        <dbReference type="ARBA" id="ARBA00023136"/>
    </source>
</evidence>
<keyword evidence="4 6" id="KW-1133">Transmembrane helix</keyword>
<dbReference type="PANTHER" id="PTHR30086">
    <property type="entry name" value="ARGININE EXPORTER PROTEIN ARGO"/>
    <property type="match status" value="1"/>
</dbReference>
<organism evidence="7 8">
    <name type="scientific">Nocardia testacea</name>
    <dbReference type="NCBI Taxonomy" id="248551"/>
    <lineage>
        <taxon>Bacteria</taxon>
        <taxon>Bacillati</taxon>
        <taxon>Actinomycetota</taxon>
        <taxon>Actinomycetes</taxon>
        <taxon>Mycobacteriales</taxon>
        <taxon>Nocardiaceae</taxon>
        <taxon>Nocardia</taxon>
    </lineage>
</organism>
<dbReference type="InterPro" id="IPR001123">
    <property type="entry name" value="LeuE-type"/>
</dbReference>
<comment type="subcellular location">
    <subcellularLocation>
        <location evidence="1">Cell membrane</location>
        <topology evidence="1">Multi-pass membrane protein</topology>
    </subcellularLocation>
</comment>
<dbReference type="PANTHER" id="PTHR30086:SF20">
    <property type="entry name" value="ARGININE EXPORTER PROTEIN ARGO-RELATED"/>
    <property type="match status" value="1"/>
</dbReference>
<keyword evidence="2" id="KW-1003">Cell membrane</keyword>
<keyword evidence="5 6" id="KW-0472">Membrane</keyword>
<dbReference type="EMBL" id="JBIRYL010000001">
    <property type="protein sequence ID" value="MFI2228958.1"/>
    <property type="molecule type" value="Genomic_DNA"/>
</dbReference>
<protein>
    <submittedName>
        <fullName evidence="7">LysE family translocator</fullName>
    </submittedName>
</protein>
<evidence type="ECO:0000256" key="6">
    <source>
        <dbReference type="SAM" id="Phobius"/>
    </source>
</evidence>
<feature type="transmembrane region" description="Helical" evidence="6">
    <location>
        <begin position="6"/>
        <end position="28"/>
    </location>
</feature>